<sequence length="467" mass="52542">MRNSVARTLLLRTRHRPLYNLSVQELVRIQPSYHKANTHVIRASFSSHVSLQARQQVLHGLTARLTTTPSRLFKLVLPLPAIREDGDPERPLTATESDEYQRNPPSSLSPSQPRHPNDVDQKPKHLALLIHPNQPLSHLAQLIQSQLPTLKSGRVPYVNFYRPQDTPPPKSKVIAPPGQEVVKSGGESPPTSSQGLSEDSDEQSLVLWSGSTEVGDFVRDAAAGHEEEARGIEGGFVIDIEGTLDKSGVWVAVPSFNDRTLYLRRRYGRITKEIEGFVEIKEKCDKLAQKMAQHVALGGFAGMIGWWGLVYFLTFNTSLGWDTMEPVTYLVGLSGIIAGYLWFLYHNREVSYRTVLHATISRRQLKLYEIHGFDVDRWQELLDEGRALRREIKKVAEEYGVEWNGNAGESESSGDVRVSPEMEKKAAKVEAVMKKEEAKAEKREEKREGGKKKREGDEDGDEVVDKP</sequence>
<comment type="caution">
    <text evidence="20">The sequence shown here is derived from an EMBL/GenBank/DDBJ whole genome shotgun (WGS) entry which is preliminary data.</text>
</comment>
<comment type="function">
    <text evidence="16">Highly selective calcium channel localized to the inner mitochondrial membrane, which mediates calcium uptake into the mitochondrial matrix. Mitochondrial calcium homeostasis plays key roles in cellular physiology and regulates ATP production, cytoplasmic calcium signals and activation of cell death pathways. Sufficient to operate as a pore-forming channel without the need of calcium-sensor or auxiliary subunit.</text>
</comment>
<keyword evidence="7 17" id="KW-0999">Mitochondrion inner membrane</keyword>
<dbReference type="GO" id="GO:0051560">
    <property type="term" value="P:mitochondrial calcium ion homeostasis"/>
    <property type="evidence" value="ECO:0007669"/>
    <property type="project" value="UniProtKB-UniRule"/>
</dbReference>
<keyword evidence="8 17" id="KW-0106">Calcium</keyword>
<keyword evidence="6 17" id="KW-0812">Transmembrane</keyword>
<evidence type="ECO:0000256" key="17">
    <source>
        <dbReference type="RuleBase" id="RU367035"/>
    </source>
</evidence>
<evidence type="ECO:0000256" key="18">
    <source>
        <dbReference type="SAM" id="MobiDB-lite"/>
    </source>
</evidence>
<evidence type="ECO:0000256" key="7">
    <source>
        <dbReference type="ARBA" id="ARBA00022792"/>
    </source>
</evidence>
<feature type="compositionally biased region" description="Acidic residues" evidence="18">
    <location>
        <begin position="457"/>
        <end position="467"/>
    </location>
</feature>
<keyword evidence="5 17" id="KW-0107">Calcium channel</keyword>
<evidence type="ECO:0000256" key="10">
    <source>
        <dbReference type="ARBA" id="ARBA00023065"/>
    </source>
</evidence>
<evidence type="ECO:0000256" key="6">
    <source>
        <dbReference type="ARBA" id="ARBA00022692"/>
    </source>
</evidence>
<dbReference type="PANTHER" id="PTHR13462">
    <property type="entry name" value="CALCIUM UNIPORTER PROTEIN, MITOCHONDRIAL"/>
    <property type="match status" value="1"/>
</dbReference>
<evidence type="ECO:0000256" key="8">
    <source>
        <dbReference type="ARBA" id="ARBA00022837"/>
    </source>
</evidence>
<evidence type="ECO:0000256" key="3">
    <source>
        <dbReference type="ARBA" id="ARBA00022448"/>
    </source>
</evidence>
<feature type="compositionally biased region" description="Polar residues" evidence="18">
    <location>
        <begin position="103"/>
        <end position="114"/>
    </location>
</feature>
<evidence type="ECO:0000256" key="13">
    <source>
        <dbReference type="ARBA" id="ARBA00023303"/>
    </source>
</evidence>
<feature type="compositionally biased region" description="Basic and acidic residues" evidence="18">
    <location>
        <begin position="418"/>
        <end position="448"/>
    </location>
</feature>
<dbReference type="GO" id="GO:0036444">
    <property type="term" value="P:calcium import into the mitochondrion"/>
    <property type="evidence" value="ECO:0007669"/>
    <property type="project" value="TreeGrafter"/>
</dbReference>
<keyword evidence="11 17" id="KW-0496">Mitochondrion</keyword>
<evidence type="ECO:0000256" key="16">
    <source>
        <dbReference type="ARBA" id="ARBA00045938"/>
    </source>
</evidence>
<keyword evidence="10 17" id="KW-0406">Ion transport</keyword>
<feature type="region of interest" description="Disordered" evidence="18">
    <location>
        <begin position="84"/>
        <end position="120"/>
    </location>
</feature>
<dbReference type="InterPro" id="IPR006769">
    <property type="entry name" value="MCU_C"/>
</dbReference>
<dbReference type="Pfam" id="PF04678">
    <property type="entry name" value="MCU"/>
    <property type="match status" value="1"/>
</dbReference>
<protein>
    <recommendedName>
        <fullName evidence="17">Calcium uniporter protein</fullName>
    </recommendedName>
</protein>
<comment type="subcellular location">
    <subcellularLocation>
        <location evidence="1 17">Mitochondrion inner membrane</location>
        <topology evidence="1 17">Multi-pass membrane protein</topology>
    </subcellularLocation>
</comment>
<dbReference type="PANTHER" id="PTHR13462:SF10">
    <property type="entry name" value="CALCIUM UNIPORTER PROTEIN, MITOCHONDRIAL"/>
    <property type="match status" value="1"/>
</dbReference>
<comment type="subunit">
    <text evidence="15">Homotetramer, assembles in a dimer or dimers configuration with two interfaces.</text>
</comment>
<dbReference type="GO" id="GO:1990246">
    <property type="term" value="C:uniplex complex"/>
    <property type="evidence" value="ECO:0007669"/>
    <property type="project" value="TreeGrafter"/>
</dbReference>
<dbReference type="Proteomes" id="UP001375240">
    <property type="component" value="Unassembled WGS sequence"/>
</dbReference>
<evidence type="ECO:0000256" key="12">
    <source>
        <dbReference type="ARBA" id="ARBA00023136"/>
    </source>
</evidence>
<evidence type="ECO:0000256" key="9">
    <source>
        <dbReference type="ARBA" id="ARBA00022989"/>
    </source>
</evidence>
<reference evidence="20 21" key="1">
    <citation type="submission" date="2019-10" db="EMBL/GenBank/DDBJ databases">
        <authorList>
            <person name="Palmer J.M."/>
        </authorList>
    </citation>
    <scope>NUCLEOTIDE SEQUENCE [LARGE SCALE GENOMIC DNA]</scope>
    <source>
        <strain evidence="20 21">TWF696</strain>
    </source>
</reference>
<feature type="transmembrane region" description="Helical" evidence="17">
    <location>
        <begin position="327"/>
        <end position="345"/>
    </location>
</feature>
<evidence type="ECO:0000259" key="19">
    <source>
        <dbReference type="Pfam" id="PF04678"/>
    </source>
</evidence>
<evidence type="ECO:0000313" key="21">
    <source>
        <dbReference type="Proteomes" id="UP001375240"/>
    </source>
</evidence>
<comment type="similarity">
    <text evidence="2 17">Belongs to the MCU (TC 1.A.77) family.</text>
</comment>
<keyword evidence="3 17" id="KW-0813">Transport</keyword>
<proteinExistence type="inferred from homology"/>
<feature type="transmembrane region" description="Helical" evidence="17">
    <location>
        <begin position="295"/>
        <end position="315"/>
    </location>
</feature>
<evidence type="ECO:0000256" key="2">
    <source>
        <dbReference type="ARBA" id="ARBA00005653"/>
    </source>
</evidence>
<feature type="domain" description="Calcium uniporter protein C-terminal" evidence="19">
    <location>
        <begin position="262"/>
        <end position="381"/>
    </location>
</feature>
<evidence type="ECO:0000256" key="5">
    <source>
        <dbReference type="ARBA" id="ARBA00022673"/>
    </source>
</evidence>
<evidence type="ECO:0000256" key="11">
    <source>
        <dbReference type="ARBA" id="ARBA00023128"/>
    </source>
</evidence>
<evidence type="ECO:0000256" key="14">
    <source>
        <dbReference type="ARBA" id="ARBA00036634"/>
    </source>
</evidence>
<evidence type="ECO:0000313" key="20">
    <source>
        <dbReference type="EMBL" id="KAK6344125.1"/>
    </source>
</evidence>
<keyword evidence="13 17" id="KW-0407">Ion channel</keyword>
<keyword evidence="9 17" id="KW-1133">Transmembrane helix</keyword>
<gene>
    <name evidence="20" type="ORF">TWF696_007770</name>
</gene>
<keyword evidence="12 17" id="KW-0472">Membrane</keyword>
<dbReference type="EMBL" id="JAVHNQ010000006">
    <property type="protein sequence ID" value="KAK6344125.1"/>
    <property type="molecule type" value="Genomic_DNA"/>
</dbReference>
<feature type="region of interest" description="Disordered" evidence="18">
    <location>
        <begin position="160"/>
        <end position="203"/>
    </location>
</feature>
<keyword evidence="4 17" id="KW-0109">Calcium transport</keyword>
<evidence type="ECO:0000256" key="4">
    <source>
        <dbReference type="ARBA" id="ARBA00022568"/>
    </source>
</evidence>
<comment type="catalytic activity">
    <reaction evidence="14">
        <text>Ca(2+)(in) = Ca(2+)(out)</text>
        <dbReference type="Rhea" id="RHEA:29671"/>
        <dbReference type="ChEBI" id="CHEBI:29108"/>
    </reaction>
</comment>
<evidence type="ECO:0000256" key="1">
    <source>
        <dbReference type="ARBA" id="ARBA00004448"/>
    </source>
</evidence>
<keyword evidence="21" id="KW-1185">Reference proteome</keyword>
<comment type="function">
    <text evidence="17">Mitochondrial inner membrane calcium uniporter that mediates calcium uptake into mitochondria. Mitochondrial calcium homeostasis plays key roles in cellular physiology and regulates cell bioenergetics, cytoplasmic calcium signals and activation of cell death pathways.</text>
</comment>
<dbReference type="GO" id="GO:0005262">
    <property type="term" value="F:calcium channel activity"/>
    <property type="evidence" value="ECO:0007669"/>
    <property type="project" value="UniProtKB-UniRule"/>
</dbReference>
<accession>A0AAV9UPJ8</accession>
<dbReference type="GO" id="GO:0015292">
    <property type="term" value="F:uniporter activity"/>
    <property type="evidence" value="ECO:0007669"/>
    <property type="project" value="UniProtKB-UniRule"/>
</dbReference>
<dbReference type="InterPro" id="IPR039055">
    <property type="entry name" value="MCU_fam"/>
</dbReference>
<evidence type="ECO:0000256" key="15">
    <source>
        <dbReference type="ARBA" id="ARBA00044966"/>
    </source>
</evidence>
<name>A0AAV9UPJ8_9PEZI</name>
<feature type="region of interest" description="Disordered" evidence="18">
    <location>
        <begin position="404"/>
        <end position="467"/>
    </location>
</feature>
<organism evidence="20 21">
    <name type="scientific">Orbilia brochopaga</name>
    <dbReference type="NCBI Taxonomy" id="3140254"/>
    <lineage>
        <taxon>Eukaryota</taxon>
        <taxon>Fungi</taxon>
        <taxon>Dikarya</taxon>
        <taxon>Ascomycota</taxon>
        <taxon>Pezizomycotina</taxon>
        <taxon>Orbiliomycetes</taxon>
        <taxon>Orbiliales</taxon>
        <taxon>Orbiliaceae</taxon>
        <taxon>Orbilia</taxon>
    </lineage>
</organism>
<dbReference type="AlphaFoldDB" id="A0AAV9UPJ8"/>